<feature type="non-terminal residue" evidence="5">
    <location>
        <position position="172"/>
    </location>
</feature>
<dbReference type="PROSITE" id="PS00018">
    <property type="entry name" value="EF_HAND_1"/>
    <property type="match status" value="3"/>
</dbReference>
<keyword evidence="3" id="KW-0106">Calcium</keyword>
<gene>
    <name evidence="5" type="ORF">PCOR1329_LOCUS49751</name>
</gene>
<keyword evidence="1" id="KW-0479">Metal-binding</keyword>
<comment type="caution">
    <text evidence="5">The sequence shown here is derived from an EMBL/GenBank/DDBJ whole genome shotgun (WGS) entry which is preliminary data.</text>
</comment>
<protein>
    <recommendedName>
        <fullName evidence="4">EF-hand domain-containing protein</fullName>
    </recommendedName>
</protein>
<keyword evidence="6" id="KW-1185">Reference proteome</keyword>
<organism evidence="5 6">
    <name type="scientific">Prorocentrum cordatum</name>
    <dbReference type="NCBI Taxonomy" id="2364126"/>
    <lineage>
        <taxon>Eukaryota</taxon>
        <taxon>Sar</taxon>
        <taxon>Alveolata</taxon>
        <taxon>Dinophyceae</taxon>
        <taxon>Prorocentrales</taxon>
        <taxon>Prorocentraceae</taxon>
        <taxon>Prorocentrum</taxon>
    </lineage>
</organism>
<evidence type="ECO:0000259" key="4">
    <source>
        <dbReference type="PROSITE" id="PS50222"/>
    </source>
</evidence>
<evidence type="ECO:0000256" key="1">
    <source>
        <dbReference type="ARBA" id="ARBA00022723"/>
    </source>
</evidence>
<dbReference type="PANTHER" id="PTHR34524">
    <property type="entry name" value="CALCYPHOSIN"/>
    <property type="match status" value="1"/>
</dbReference>
<dbReference type="SMART" id="SM00054">
    <property type="entry name" value="EFh"/>
    <property type="match status" value="2"/>
</dbReference>
<evidence type="ECO:0000313" key="6">
    <source>
        <dbReference type="Proteomes" id="UP001189429"/>
    </source>
</evidence>
<dbReference type="CDD" id="cd00051">
    <property type="entry name" value="EFh"/>
    <property type="match status" value="2"/>
</dbReference>
<dbReference type="Gene3D" id="1.10.238.10">
    <property type="entry name" value="EF-hand"/>
    <property type="match status" value="2"/>
</dbReference>
<dbReference type="InterPro" id="IPR011992">
    <property type="entry name" value="EF-hand-dom_pair"/>
</dbReference>
<dbReference type="PROSITE" id="PS50222">
    <property type="entry name" value="EF_HAND_2"/>
    <property type="match status" value="3"/>
</dbReference>
<accession>A0ABN9UMC3</accession>
<dbReference type="InterPro" id="IPR018247">
    <property type="entry name" value="EF_Hand_1_Ca_BS"/>
</dbReference>
<proteinExistence type="predicted"/>
<evidence type="ECO:0000313" key="5">
    <source>
        <dbReference type="EMBL" id="CAK0860927.1"/>
    </source>
</evidence>
<name>A0ABN9UMC3_9DINO</name>
<feature type="domain" description="EF-hand" evidence="4">
    <location>
        <begin position="114"/>
        <end position="144"/>
    </location>
</feature>
<dbReference type="Proteomes" id="UP001189429">
    <property type="component" value="Unassembled WGS sequence"/>
</dbReference>
<dbReference type="EMBL" id="CAUYUJ010016024">
    <property type="protein sequence ID" value="CAK0860927.1"/>
    <property type="molecule type" value="Genomic_DNA"/>
</dbReference>
<reference evidence="5" key="1">
    <citation type="submission" date="2023-10" db="EMBL/GenBank/DDBJ databases">
        <authorList>
            <person name="Chen Y."/>
            <person name="Shah S."/>
            <person name="Dougan E. K."/>
            <person name="Thang M."/>
            <person name="Chan C."/>
        </authorList>
    </citation>
    <scope>NUCLEOTIDE SEQUENCE [LARGE SCALE GENOMIC DNA]</scope>
</reference>
<sequence length="172" mass="19128">MASHSVTRMLTVEPQRRASAAQALEIPWIKGCDTTVRPHAANFSSVVERLQEFREHSRMKRVALTALAQQIPDSESSRLGEIFRAMDRNGDGELSVEEVRKGLAAHGIQSPLALEEILRGIDCNGSGRIDFTEFVAAMMDKDLYTKRELCWAAFCTFDLDGDGLISTDELVK</sequence>
<feature type="domain" description="EF-hand" evidence="4">
    <location>
        <begin position="145"/>
        <end position="172"/>
    </location>
</feature>
<dbReference type="SUPFAM" id="SSF47473">
    <property type="entry name" value="EF-hand"/>
    <property type="match status" value="1"/>
</dbReference>
<keyword evidence="2" id="KW-0677">Repeat</keyword>
<evidence type="ECO:0000256" key="3">
    <source>
        <dbReference type="ARBA" id="ARBA00022837"/>
    </source>
</evidence>
<dbReference type="PANTHER" id="PTHR34524:SF6">
    <property type="entry name" value="CALCYPHOSINE LIKE"/>
    <property type="match status" value="1"/>
</dbReference>
<dbReference type="Pfam" id="PF13202">
    <property type="entry name" value="EF-hand_5"/>
    <property type="match status" value="1"/>
</dbReference>
<evidence type="ECO:0000256" key="2">
    <source>
        <dbReference type="ARBA" id="ARBA00022737"/>
    </source>
</evidence>
<dbReference type="InterPro" id="IPR051581">
    <property type="entry name" value="Ca-bind"/>
</dbReference>
<feature type="domain" description="EF-hand" evidence="4">
    <location>
        <begin position="74"/>
        <end position="109"/>
    </location>
</feature>
<dbReference type="Pfam" id="PF13499">
    <property type="entry name" value="EF-hand_7"/>
    <property type="match status" value="1"/>
</dbReference>
<dbReference type="InterPro" id="IPR002048">
    <property type="entry name" value="EF_hand_dom"/>
</dbReference>